<dbReference type="HOGENOM" id="CLU_019796_8_1_3"/>
<comment type="pathway">
    <text evidence="2 11">Amino-acid biosynthesis; L-serine biosynthesis; L-serine from 3-phospho-D-glycerate: step 1/3.</text>
</comment>
<dbReference type="PANTHER" id="PTHR42789:SF1">
    <property type="entry name" value="D-ISOMER SPECIFIC 2-HYDROXYACID DEHYDROGENASE FAMILY PROTEIN (AFU_ORTHOLOGUE AFUA_6G10090)"/>
    <property type="match status" value="1"/>
</dbReference>
<dbReference type="CDD" id="cd12173">
    <property type="entry name" value="PGDH_4"/>
    <property type="match status" value="1"/>
</dbReference>
<gene>
    <name evidence="13" type="ordered locus">Cyan10605_1617</name>
</gene>
<dbReference type="UniPathway" id="UPA00135">
    <property type="reaction ID" value="UER00196"/>
</dbReference>
<evidence type="ECO:0000313" key="13">
    <source>
        <dbReference type="EMBL" id="AFZ53724.1"/>
    </source>
</evidence>
<dbReference type="NCBIfam" id="TIGR01327">
    <property type="entry name" value="PGDH"/>
    <property type="match status" value="1"/>
</dbReference>
<dbReference type="Pfam" id="PF01842">
    <property type="entry name" value="ACT"/>
    <property type="match status" value="1"/>
</dbReference>
<dbReference type="InterPro" id="IPR045626">
    <property type="entry name" value="PGDH_ASB_dom"/>
</dbReference>
<evidence type="ECO:0000256" key="1">
    <source>
        <dbReference type="ARBA" id="ARBA00003800"/>
    </source>
</evidence>
<dbReference type="PROSITE" id="PS51671">
    <property type="entry name" value="ACT"/>
    <property type="match status" value="1"/>
</dbReference>
<dbReference type="InterPro" id="IPR006140">
    <property type="entry name" value="D-isomer_DH_NAD-bd"/>
</dbReference>
<dbReference type="GO" id="GO:0004617">
    <property type="term" value="F:phosphoglycerate dehydrogenase activity"/>
    <property type="evidence" value="ECO:0007669"/>
    <property type="project" value="UniProtKB-UniRule"/>
</dbReference>
<keyword evidence="14" id="KW-1185">Reference proteome</keyword>
<name>K9Z3M4_CYAAP</name>
<accession>K9Z3M4</accession>
<dbReference type="InterPro" id="IPR006236">
    <property type="entry name" value="PGDH"/>
</dbReference>
<organism evidence="13 14">
    <name type="scientific">Cyanobacterium aponinum (strain PCC 10605)</name>
    <dbReference type="NCBI Taxonomy" id="755178"/>
    <lineage>
        <taxon>Bacteria</taxon>
        <taxon>Bacillati</taxon>
        <taxon>Cyanobacteriota</taxon>
        <taxon>Cyanophyceae</taxon>
        <taxon>Oscillatoriophycideae</taxon>
        <taxon>Chroococcales</taxon>
        <taxon>Geminocystaceae</taxon>
        <taxon>Cyanobacterium</taxon>
    </lineage>
</organism>
<dbReference type="Pfam" id="PF02826">
    <property type="entry name" value="2-Hacid_dh_C"/>
    <property type="match status" value="1"/>
</dbReference>
<dbReference type="AlphaFoldDB" id="K9Z3M4"/>
<dbReference type="InterPro" id="IPR050857">
    <property type="entry name" value="D-2-hydroxyacid_DH"/>
</dbReference>
<evidence type="ECO:0000256" key="6">
    <source>
        <dbReference type="ARBA" id="ARBA00023002"/>
    </source>
</evidence>
<dbReference type="PATRIC" id="fig|755178.3.peg.1717"/>
<dbReference type="SUPFAM" id="SSF52283">
    <property type="entry name" value="Formate/glycerate dehydrogenase catalytic domain-like"/>
    <property type="match status" value="1"/>
</dbReference>
<dbReference type="KEGG" id="can:Cyan10605_1617"/>
<dbReference type="InterPro" id="IPR045865">
    <property type="entry name" value="ACT-like_dom_sf"/>
</dbReference>
<protein>
    <recommendedName>
        <fullName evidence="4 11">D-3-phosphoglycerate dehydrogenase</fullName>
        <ecNumber evidence="11">1.1.1.95</ecNumber>
    </recommendedName>
</protein>
<dbReference type="InterPro" id="IPR006139">
    <property type="entry name" value="D-isomer_2_OHA_DH_cat_dom"/>
</dbReference>
<dbReference type="OrthoDB" id="9805416at2"/>
<proteinExistence type="inferred from homology"/>
<dbReference type="GO" id="GO:0006564">
    <property type="term" value="P:L-serine biosynthetic process"/>
    <property type="evidence" value="ECO:0007669"/>
    <property type="project" value="UniProtKB-UniRule"/>
</dbReference>
<comment type="catalytic activity">
    <reaction evidence="9">
        <text>(R)-2-hydroxyglutarate + NAD(+) = 2-oxoglutarate + NADH + H(+)</text>
        <dbReference type="Rhea" id="RHEA:49612"/>
        <dbReference type="ChEBI" id="CHEBI:15378"/>
        <dbReference type="ChEBI" id="CHEBI:15801"/>
        <dbReference type="ChEBI" id="CHEBI:16810"/>
        <dbReference type="ChEBI" id="CHEBI:57540"/>
        <dbReference type="ChEBI" id="CHEBI:57945"/>
        <dbReference type="EC" id="1.1.1.399"/>
    </reaction>
</comment>
<dbReference type="EMBL" id="CP003947">
    <property type="protein sequence ID" value="AFZ53724.1"/>
    <property type="molecule type" value="Genomic_DNA"/>
</dbReference>
<sequence length="526" mass="56079">MAKVLVSDPIDEAGIKILSQVAQVDVKTGLSPSELAGIISDYDALMIRSGTQVTEEVIEAATHLKIIGRAGVGVDNVNVPAATRKGIVVVNSPEGNTIAAAEHALAMMLSLSRHIPDANQSLKEGRWDRKKFMGSEVYKKTLGVVGLGKIGSHVATVAKAMGMKILAYDPFISQERANQLGCTLVDLDLIFTESDYITLHVPKTKETANLINAESLAKMKPTARIINCSRGGIIDEDALYEALANEKIAGAALDVFATEPLGESSLKSLGSNVILTPHLGASTAEAQVNVAIDVAEQIRDVLLGLPARSAVNIPGLSPDVMEKLRPYMRLAETLGNLVGQLAGDRVESFNVTLQGDLADNNSQPLVVAAIKGLLSKALRERVNYVNAAIEAKERGIHITETRDTTAKDYSNSIYLEATGTKGTHSVTGALLNDGEIRIINLDNYPVNVPPNNYMLFTLHRDMPGIIGKIGSLLGNFNVNIASMQVGRKIVRGDAVMVLTIDDPLPEGILGEILKVPGVTDAYTVTL</sequence>
<dbReference type="SUPFAM" id="SSF55021">
    <property type="entry name" value="ACT-like"/>
    <property type="match status" value="1"/>
</dbReference>
<evidence type="ECO:0000256" key="2">
    <source>
        <dbReference type="ARBA" id="ARBA00005216"/>
    </source>
</evidence>
<dbReference type="InterPro" id="IPR029009">
    <property type="entry name" value="ASB_dom_sf"/>
</dbReference>
<dbReference type="Proteomes" id="UP000010480">
    <property type="component" value="Chromosome"/>
</dbReference>
<comment type="catalytic activity">
    <reaction evidence="10 11">
        <text>(2R)-3-phosphoglycerate + NAD(+) = 3-phosphooxypyruvate + NADH + H(+)</text>
        <dbReference type="Rhea" id="RHEA:12641"/>
        <dbReference type="ChEBI" id="CHEBI:15378"/>
        <dbReference type="ChEBI" id="CHEBI:18110"/>
        <dbReference type="ChEBI" id="CHEBI:57540"/>
        <dbReference type="ChEBI" id="CHEBI:57945"/>
        <dbReference type="ChEBI" id="CHEBI:58272"/>
        <dbReference type="EC" id="1.1.1.95"/>
    </reaction>
</comment>
<dbReference type="GO" id="GO:0051287">
    <property type="term" value="F:NAD binding"/>
    <property type="evidence" value="ECO:0007669"/>
    <property type="project" value="UniProtKB-UniRule"/>
</dbReference>
<dbReference type="PANTHER" id="PTHR42789">
    <property type="entry name" value="D-ISOMER SPECIFIC 2-HYDROXYACID DEHYDROGENASE FAMILY PROTEIN (AFU_ORTHOLOGUE AFUA_6G10090)"/>
    <property type="match status" value="1"/>
</dbReference>
<dbReference type="InterPro" id="IPR029753">
    <property type="entry name" value="D-isomer_DH_CS"/>
</dbReference>
<dbReference type="Gene3D" id="3.40.50.720">
    <property type="entry name" value="NAD(P)-binding Rossmann-like Domain"/>
    <property type="match status" value="2"/>
</dbReference>
<dbReference type="InterPro" id="IPR029752">
    <property type="entry name" value="D-isomer_DH_CS1"/>
</dbReference>
<dbReference type="EC" id="1.1.1.95" evidence="11"/>
<dbReference type="Gene3D" id="3.30.1330.90">
    <property type="entry name" value="D-3-phosphoglycerate dehydrogenase, domain 3"/>
    <property type="match status" value="1"/>
</dbReference>
<evidence type="ECO:0000256" key="9">
    <source>
        <dbReference type="ARBA" id="ARBA00048126"/>
    </source>
</evidence>
<dbReference type="CDD" id="cd04902">
    <property type="entry name" value="ACT_3PGDH-xct"/>
    <property type="match status" value="1"/>
</dbReference>
<dbReference type="Gene3D" id="3.30.70.260">
    <property type="match status" value="1"/>
</dbReference>
<reference evidence="14" key="1">
    <citation type="journal article" date="2013" name="Proc. Natl. Acad. Sci. U.S.A.">
        <title>Improving the coverage of the cyanobacterial phylum using diversity-driven genome sequencing.</title>
        <authorList>
            <person name="Shih P.M."/>
            <person name="Wu D."/>
            <person name="Latifi A."/>
            <person name="Axen S.D."/>
            <person name="Fewer D.P."/>
            <person name="Talla E."/>
            <person name="Calteau A."/>
            <person name="Cai F."/>
            <person name="Tandeau de Marsac N."/>
            <person name="Rippka R."/>
            <person name="Herdman M."/>
            <person name="Sivonen K."/>
            <person name="Coursin T."/>
            <person name="Laurent T."/>
            <person name="Goodwin L."/>
            <person name="Nolan M."/>
            <person name="Davenport K.W."/>
            <person name="Han C.S."/>
            <person name="Rubin E.M."/>
            <person name="Eisen J.A."/>
            <person name="Woyke T."/>
            <person name="Gugger M."/>
            <person name="Kerfeld C.A."/>
        </authorList>
    </citation>
    <scope>NUCLEOTIDE SEQUENCE [LARGE SCALE GENOMIC DNA]</scope>
    <source>
        <strain evidence="14">PCC 10605</strain>
    </source>
</reference>
<evidence type="ECO:0000256" key="11">
    <source>
        <dbReference type="RuleBase" id="RU363003"/>
    </source>
</evidence>
<dbReference type="SUPFAM" id="SSF51735">
    <property type="entry name" value="NAD(P)-binding Rossmann-fold domains"/>
    <property type="match status" value="1"/>
</dbReference>
<dbReference type="PROSITE" id="PS00671">
    <property type="entry name" value="D_2_HYDROXYACID_DH_3"/>
    <property type="match status" value="1"/>
</dbReference>
<dbReference type="InterPro" id="IPR002912">
    <property type="entry name" value="ACT_dom"/>
</dbReference>
<keyword evidence="8 11" id="KW-0718">Serine biosynthesis</keyword>
<feature type="domain" description="ACT" evidence="12">
    <location>
        <begin position="454"/>
        <end position="526"/>
    </location>
</feature>
<evidence type="ECO:0000256" key="7">
    <source>
        <dbReference type="ARBA" id="ARBA00023027"/>
    </source>
</evidence>
<evidence type="ECO:0000256" key="10">
    <source>
        <dbReference type="ARBA" id="ARBA00048731"/>
    </source>
</evidence>
<dbReference type="RefSeq" id="WP_015219451.1">
    <property type="nucleotide sequence ID" value="NC_019776.1"/>
</dbReference>
<comment type="function">
    <text evidence="1">Catalyzes the reversible oxidation of 3-phospho-D-glycerate to 3-phosphonooxypyruvate, the first step of the phosphorylated L-serine biosynthesis pathway. Also catalyzes the reversible oxidation of 2-hydroxyglutarate to 2-oxoglutarate.</text>
</comment>
<dbReference type="SUPFAM" id="SSF143548">
    <property type="entry name" value="Serine metabolism enzymes domain"/>
    <property type="match status" value="1"/>
</dbReference>
<evidence type="ECO:0000256" key="5">
    <source>
        <dbReference type="ARBA" id="ARBA00022605"/>
    </source>
</evidence>
<keyword evidence="5 11" id="KW-0028">Amino-acid biosynthesis</keyword>
<dbReference type="STRING" id="755178.Cyan10605_1617"/>
<dbReference type="eggNOG" id="COG1052">
    <property type="taxonomic scope" value="Bacteria"/>
</dbReference>
<dbReference type="FunFam" id="3.30.1330.90:FF:000003">
    <property type="entry name" value="D-3-phosphoglycerate dehydrogenase"/>
    <property type="match status" value="1"/>
</dbReference>
<evidence type="ECO:0000256" key="4">
    <source>
        <dbReference type="ARBA" id="ARBA00021582"/>
    </source>
</evidence>
<evidence type="ECO:0000256" key="8">
    <source>
        <dbReference type="ARBA" id="ARBA00023299"/>
    </source>
</evidence>
<dbReference type="FunFam" id="3.30.70.260:FF:000050">
    <property type="entry name" value="D-3-phosphoglycerate dehydrogenase"/>
    <property type="match status" value="1"/>
</dbReference>
<evidence type="ECO:0000256" key="3">
    <source>
        <dbReference type="ARBA" id="ARBA00005854"/>
    </source>
</evidence>
<dbReference type="Pfam" id="PF00389">
    <property type="entry name" value="2-Hacid_dh"/>
    <property type="match status" value="1"/>
</dbReference>
<dbReference type="FunFam" id="3.40.50.720:FF:000021">
    <property type="entry name" value="D-3-phosphoglycerate dehydrogenase"/>
    <property type="match status" value="1"/>
</dbReference>
<dbReference type="PROSITE" id="PS00065">
    <property type="entry name" value="D_2_HYDROXYACID_DH_1"/>
    <property type="match status" value="1"/>
</dbReference>
<dbReference type="InterPro" id="IPR036291">
    <property type="entry name" value="NAD(P)-bd_dom_sf"/>
</dbReference>
<evidence type="ECO:0000313" key="14">
    <source>
        <dbReference type="Proteomes" id="UP000010480"/>
    </source>
</evidence>
<evidence type="ECO:0000259" key="12">
    <source>
        <dbReference type="PROSITE" id="PS51671"/>
    </source>
</evidence>
<keyword evidence="6 11" id="KW-0560">Oxidoreductase</keyword>
<comment type="similarity">
    <text evidence="3 11">Belongs to the D-isomer specific 2-hydroxyacid dehydrogenase family.</text>
</comment>
<keyword evidence="7 11" id="KW-0520">NAD</keyword>
<dbReference type="Pfam" id="PF19304">
    <property type="entry name" value="PGDH_inter"/>
    <property type="match status" value="1"/>
</dbReference>